<feature type="domain" description="Glyoxal oxidase N-terminal" evidence="3">
    <location>
        <begin position="120"/>
        <end position="510"/>
    </location>
</feature>
<protein>
    <recommendedName>
        <fullName evidence="7">Galactose oxidase</fullName>
    </recommendedName>
</protein>
<dbReference type="InterPro" id="IPR013783">
    <property type="entry name" value="Ig-like_fold"/>
</dbReference>
<feature type="signal peptide" evidence="2">
    <location>
        <begin position="1"/>
        <end position="21"/>
    </location>
</feature>
<feature type="chain" id="PRO_5042913474" description="Galactose oxidase" evidence="2">
    <location>
        <begin position="22"/>
        <end position="627"/>
    </location>
</feature>
<keyword evidence="6" id="KW-1185">Reference proteome</keyword>
<dbReference type="Proteomes" id="UP001374584">
    <property type="component" value="Unassembled WGS sequence"/>
</dbReference>
<dbReference type="Pfam" id="PF09118">
    <property type="entry name" value="GO-like_E_set"/>
    <property type="match status" value="1"/>
</dbReference>
<feature type="domain" description="Galactose oxidase-like Early set" evidence="4">
    <location>
        <begin position="519"/>
        <end position="626"/>
    </location>
</feature>
<dbReference type="Pfam" id="PF07250">
    <property type="entry name" value="Glyoxal_oxid_N"/>
    <property type="match status" value="1"/>
</dbReference>
<evidence type="ECO:0008006" key="7">
    <source>
        <dbReference type="Google" id="ProtNLM"/>
    </source>
</evidence>
<dbReference type="InterPro" id="IPR011043">
    <property type="entry name" value="Gal_Oxase/kelch_b-propeller"/>
</dbReference>
<dbReference type="SUPFAM" id="SSF50965">
    <property type="entry name" value="Galactose oxidase, central domain"/>
    <property type="match status" value="1"/>
</dbReference>
<evidence type="ECO:0000256" key="1">
    <source>
        <dbReference type="ARBA" id="ARBA00022729"/>
    </source>
</evidence>
<dbReference type="PANTHER" id="PTHR32208:SF100">
    <property type="entry name" value="GLYOXAL OXIDASE AMINO-TERMINAL PROTEIN"/>
    <property type="match status" value="1"/>
</dbReference>
<gene>
    <name evidence="5" type="ORF">VNO80_11972</name>
</gene>
<organism evidence="5 6">
    <name type="scientific">Phaseolus coccineus</name>
    <name type="common">Scarlet runner bean</name>
    <name type="synonym">Phaseolus multiflorus</name>
    <dbReference type="NCBI Taxonomy" id="3886"/>
    <lineage>
        <taxon>Eukaryota</taxon>
        <taxon>Viridiplantae</taxon>
        <taxon>Streptophyta</taxon>
        <taxon>Embryophyta</taxon>
        <taxon>Tracheophyta</taxon>
        <taxon>Spermatophyta</taxon>
        <taxon>Magnoliopsida</taxon>
        <taxon>eudicotyledons</taxon>
        <taxon>Gunneridae</taxon>
        <taxon>Pentapetalae</taxon>
        <taxon>rosids</taxon>
        <taxon>fabids</taxon>
        <taxon>Fabales</taxon>
        <taxon>Fabaceae</taxon>
        <taxon>Papilionoideae</taxon>
        <taxon>50 kb inversion clade</taxon>
        <taxon>NPAAA clade</taxon>
        <taxon>indigoferoid/millettioid clade</taxon>
        <taxon>Phaseoleae</taxon>
        <taxon>Phaseolus</taxon>
    </lineage>
</organism>
<dbReference type="EMBL" id="JAYMYR010000004">
    <property type="protein sequence ID" value="KAK7369924.1"/>
    <property type="molecule type" value="Genomic_DNA"/>
</dbReference>
<dbReference type="PANTHER" id="PTHR32208">
    <property type="entry name" value="SECRETED PROTEIN-RELATED"/>
    <property type="match status" value="1"/>
</dbReference>
<dbReference type="InterPro" id="IPR009880">
    <property type="entry name" value="Glyoxal_oxidase_N"/>
</dbReference>
<accession>A0AAN9NGB1</accession>
<dbReference type="InterPro" id="IPR015202">
    <property type="entry name" value="GO-like_E_set"/>
</dbReference>
<dbReference type="SUPFAM" id="SSF81296">
    <property type="entry name" value="E set domains"/>
    <property type="match status" value="1"/>
</dbReference>
<evidence type="ECO:0000256" key="2">
    <source>
        <dbReference type="SAM" id="SignalP"/>
    </source>
</evidence>
<comment type="caution">
    <text evidence="5">The sequence shown here is derived from an EMBL/GenBank/DDBJ whole genome shotgun (WGS) entry which is preliminary data.</text>
</comment>
<reference evidence="5 6" key="1">
    <citation type="submission" date="2024-01" db="EMBL/GenBank/DDBJ databases">
        <title>The genomes of 5 underutilized Papilionoideae crops provide insights into root nodulation and disease resistanc.</title>
        <authorList>
            <person name="Jiang F."/>
        </authorList>
    </citation>
    <scope>NUCLEOTIDE SEQUENCE [LARGE SCALE GENOMIC DNA]</scope>
    <source>
        <strain evidence="5">JINMINGXINNONG_FW02</strain>
        <tissue evidence="5">Leaves</tissue>
    </source>
</reference>
<evidence type="ECO:0000259" key="4">
    <source>
        <dbReference type="Pfam" id="PF09118"/>
    </source>
</evidence>
<dbReference type="AlphaFoldDB" id="A0AAN9NGB1"/>
<evidence type="ECO:0000313" key="5">
    <source>
        <dbReference type="EMBL" id="KAK7369924.1"/>
    </source>
</evidence>
<keyword evidence="1 2" id="KW-0732">Signal</keyword>
<dbReference type="InterPro" id="IPR037293">
    <property type="entry name" value="Gal_Oxidase_central_sf"/>
</dbReference>
<proteinExistence type="predicted"/>
<name>A0AAN9NGB1_PHACN</name>
<dbReference type="Gene3D" id="2.130.10.80">
    <property type="entry name" value="Galactose oxidase/kelch, beta-propeller"/>
    <property type="match status" value="1"/>
</dbReference>
<sequence length="627" mass="70514">MTNHLKVLFICTILFLVVAEAKHKRKHKHKIHDNADHFPKLFRNPLIPEDQDQEQSFPQNPFFSEPPPVPEFPPFSEPPPIPFFPPFPFPQPAQEPKGPFMVTSIGNWELISENAGVSAMHINLLPTNKIIVFDAKVYRTSRIKLPEGVPCVPFRDAGSNEDKFDCFAHAVEYDIETNQVRPLQVTKGDPWCSSGGVAPDGSFVSTGGFDSGGKSIRYMGPNCDGCEWREYDNILGVDRWYSTQQILPNGDFILVGGRKAFSYEFVPREGQRSEKPYFFPFLYETSDIDENNLYPFVHLSTDGNLFIFSNNRSLLLNPISHKTVRTFPVLHGGTRNYPASGMSALLPIDLNDPTTKAEVMVCGGNVPDAFHIAETTKVFLPALQDCNRLVITEDFPEWENELMPSGRTMGDLLVLPNGQLLLINGAKEGTSAWWDADMPNYTPVLYKPEEPKGLRFTELMPSNIARMYHSTSTVLPSGKIWVSGSNTHNTYKDVDKFPTETRVEAFSPPYLDANFDMYRPQINEDGSEKELTYGSLFETSFSVEDGVGLSQNDIQVSMYSPPFTTHGFSMGQRLLFLRIDELITETEGFYSVRLEAPLSNAVAPPGYYLLFVVHRGLPGKGIWVHIQ</sequence>
<dbReference type="InterPro" id="IPR014756">
    <property type="entry name" value="Ig_E-set"/>
</dbReference>
<evidence type="ECO:0000259" key="3">
    <source>
        <dbReference type="Pfam" id="PF07250"/>
    </source>
</evidence>
<dbReference type="CDD" id="cd02851">
    <property type="entry name" value="E_set_GO_C"/>
    <property type="match status" value="1"/>
</dbReference>
<dbReference type="Gene3D" id="2.60.40.10">
    <property type="entry name" value="Immunoglobulins"/>
    <property type="match status" value="1"/>
</dbReference>
<evidence type="ECO:0000313" key="6">
    <source>
        <dbReference type="Proteomes" id="UP001374584"/>
    </source>
</evidence>